<gene>
    <name evidence="1" type="ORF">IHE45_04G139900</name>
</gene>
<dbReference type="EMBL" id="CM037014">
    <property type="protein sequence ID" value="KAH7686987.1"/>
    <property type="molecule type" value="Genomic_DNA"/>
</dbReference>
<accession>A0ACB7WG84</accession>
<dbReference type="Proteomes" id="UP000827976">
    <property type="component" value="Chromosome 4"/>
</dbReference>
<organism evidence="1 2">
    <name type="scientific">Dioscorea alata</name>
    <name type="common">Purple yam</name>
    <dbReference type="NCBI Taxonomy" id="55571"/>
    <lineage>
        <taxon>Eukaryota</taxon>
        <taxon>Viridiplantae</taxon>
        <taxon>Streptophyta</taxon>
        <taxon>Embryophyta</taxon>
        <taxon>Tracheophyta</taxon>
        <taxon>Spermatophyta</taxon>
        <taxon>Magnoliopsida</taxon>
        <taxon>Liliopsida</taxon>
        <taxon>Dioscoreales</taxon>
        <taxon>Dioscoreaceae</taxon>
        <taxon>Dioscorea</taxon>
    </lineage>
</organism>
<proteinExistence type="predicted"/>
<evidence type="ECO:0000313" key="1">
    <source>
        <dbReference type="EMBL" id="KAH7686987.1"/>
    </source>
</evidence>
<protein>
    <submittedName>
        <fullName evidence="1">TPR-like protein</fullName>
    </submittedName>
</protein>
<evidence type="ECO:0000313" key="2">
    <source>
        <dbReference type="Proteomes" id="UP000827976"/>
    </source>
</evidence>
<sequence length="518" mass="58498">MEAPPISLLRISLKTKPSSKKSKEKHSLKRRNLHTLSYPKSSPSPLFISPTPLRLTREQALDHVLAELETSIDNGIKVDPSIFSSLLETCARMRSLSHGVRLHRIIPRSLLRRNAGVSSKLLRLYASCGLVDRAHRMFDEMPERNKSSFVWNSLLSGYAELGLYEDAMALYYQMVEDGVQPDDFTFPRVLKSCAGIGSIQHGEDVHRHAVRSGLGRDVFVLNALVDMYAKCGDIVKARKVFDVIPDQDSVSWNSMLTGYAHHGLAREAWDVCRGMLAAGLEPNSIAISTMLAKFSYNSKLGYEIHGWVLRQGMEWNLSIANALIAMYAEHKQLRCARIVFESMPEKDLVTWNTMISVHRKDCRAINIFKQMEDSGVQPDRVTFVSLLSSCANLGMVDSGRRLFNKMKKKYRIAPGKEHYGCMVNMLGRAGLVDEAYEMAKTMPFDGGPRVWGALLYACSVHGNVTVGEVAAERLFELEPDNEHNFELLMRIYRNAGRLEDVETVRMMMRERGLDTEFD</sequence>
<name>A0ACB7WG84_DIOAL</name>
<comment type="caution">
    <text evidence="1">The sequence shown here is derived from an EMBL/GenBank/DDBJ whole genome shotgun (WGS) entry which is preliminary data.</text>
</comment>
<reference evidence="2" key="1">
    <citation type="journal article" date="2022" name="Nat. Commun.">
        <title>Chromosome evolution and the genetic basis of agronomically important traits in greater yam.</title>
        <authorList>
            <person name="Bredeson J.V."/>
            <person name="Lyons J.B."/>
            <person name="Oniyinde I.O."/>
            <person name="Okereke N.R."/>
            <person name="Kolade O."/>
            <person name="Nnabue I."/>
            <person name="Nwadili C.O."/>
            <person name="Hribova E."/>
            <person name="Parker M."/>
            <person name="Nwogha J."/>
            <person name="Shu S."/>
            <person name="Carlson J."/>
            <person name="Kariba R."/>
            <person name="Muthemba S."/>
            <person name="Knop K."/>
            <person name="Barton G.J."/>
            <person name="Sherwood A.V."/>
            <person name="Lopez-Montes A."/>
            <person name="Asiedu R."/>
            <person name="Jamnadass R."/>
            <person name="Muchugi A."/>
            <person name="Goodstein D."/>
            <person name="Egesi C.N."/>
            <person name="Featherston J."/>
            <person name="Asfaw A."/>
            <person name="Simpson G.G."/>
            <person name="Dolezel J."/>
            <person name="Hendre P.S."/>
            <person name="Van Deynze A."/>
            <person name="Kumar P.L."/>
            <person name="Obidiegwu J.E."/>
            <person name="Bhattacharjee R."/>
            <person name="Rokhsar D.S."/>
        </authorList>
    </citation>
    <scope>NUCLEOTIDE SEQUENCE [LARGE SCALE GENOMIC DNA]</scope>
    <source>
        <strain evidence="2">cv. TDa95/00328</strain>
    </source>
</reference>
<keyword evidence="2" id="KW-1185">Reference proteome</keyword>